<dbReference type="Pfam" id="PF07519">
    <property type="entry name" value="Tannase"/>
    <property type="match status" value="1"/>
</dbReference>
<organism evidence="10 11">
    <name type="scientific">Rhodoferax ferrireducens</name>
    <dbReference type="NCBI Taxonomy" id="192843"/>
    <lineage>
        <taxon>Bacteria</taxon>
        <taxon>Pseudomonadati</taxon>
        <taxon>Pseudomonadota</taxon>
        <taxon>Betaproteobacteria</taxon>
        <taxon>Burkholderiales</taxon>
        <taxon>Comamonadaceae</taxon>
        <taxon>Rhodoferax</taxon>
    </lineage>
</organism>
<reference evidence="10 11" key="1">
    <citation type="submission" date="2017-01" db="EMBL/GenBank/DDBJ databases">
        <title>Novel large sulfur bacteria in the metagenomes of groundwater-fed chemosynthetic microbial mats in the Lake Huron basin.</title>
        <authorList>
            <person name="Sharrar A.M."/>
            <person name="Flood B.E."/>
            <person name="Bailey J.V."/>
            <person name="Jones D.S."/>
            <person name="Biddanda B."/>
            <person name="Ruberg S.A."/>
            <person name="Marcus D.N."/>
            <person name="Dick G.J."/>
        </authorList>
    </citation>
    <scope>NUCLEOTIDE SEQUENCE [LARGE SCALE GENOMIC DNA]</scope>
    <source>
        <strain evidence="10">A7</strain>
    </source>
</reference>
<evidence type="ECO:0000256" key="4">
    <source>
        <dbReference type="ARBA" id="ARBA00022729"/>
    </source>
</evidence>
<evidence type="ECO:0000256" key="5">
    <source>
        <dbReference type="ARBA" id="ARBA00022801"/>
    </source>
</evidence>
<evidence type="ECO:0000256" key="8">
    <source>
        <dbReference type="SAM" id="MobiDB-lite"/>
    </source>
</evidence>
<dbReference type="GO" id="GO:0046872">
    <property type="term" value="F:metal ion binding"/>
    <property type="evidence" value="ECO:0007669"/>
    <property type="project" value="UniProtKB-KW"/>
</dbReference>
<feature type="signal peptide" evidence="9">
    <location>
        <begin position="1"/>
        <end position="33"/>
    </location>
</feature>
<feature type="chain" id="PRO_5012687424" evidence="9">
    <location>
        <begin position="34"/>
        <end position="580"/>
    </location>
</feature>
<dbReference type="GO" id="GO:0052689">
    <property type="term" value="F:carboxylic ester hydrolase activity"/>
    <property type="evidence" value="ECO:0007669"/>
    <property type="project" value="UniProtKB-KW"/>
</dbReference>
<dbReference type="InterPro" id="IPR029058">
    <property type="entry name" value="AB_hydrolase_fold"/>
</dbReference>
<dbReference type="PANTHER" id="PTHR33938">
    <property type="entry name" value="FERULOYL ESTERASE B-RELATED"/>
    <property type="match status" value="1"/>
</dbReference>
<evidence type="ECO:0000313" key="11">
    <source>
        <dbReference type="Proteomes" id="UP000192505"/>
    </source>
</evidence>
<keyword evidence="7" id="KW-1015">Disulfide bond</keyword>
<evidence type="ECO:0000256" key="2">
    <source>
        <dbReference type="ARBA" id="ARBA00022487"/>
    </source>
</evidence>
<evidence type="ECO:0000256" key="6">
    <source>
        <dbReference type="ARBA" id="ARBA00022837"/>
    </source>
</evidence>
<dbReference type="EMBL" id="MTEI01000004">
    <property type="protein sequence ID" value="OQW88390.1"/>
    <property type="molecule type" value="Genomic_DNA"/>
</dbReference>
<evidence type="ECO:0000256" key="1">
    <source>
        <dbReference type="ARBA" id="ARBA00006249"/>
    </source>
</evidence>
<keyword evidence="3" id="KW-0479">Metal-binding</keyword>
<sequence length="580" mass="61644">MRESKTSRTRSLGAISAIPCLLLAIGISASVQAQTKPVQQLPGTSLGVAAAKPCADLAATPLTDIGGAGSKIVSATEVDRAGHQFCEVEGILAPSIGFKVLLPVSNWTQRYLQVGCGGLCGQINLEIGAADGCVPVSAGNFVVAATDMGHQGMAPDFGRDPQKRVDFAYRGVHLTALAAKKLIKTYYGQAQAYSYFTGCSDGGREALMEAQRYPNDFNGIVAGAPAMLFQFQNSLHHGWLAASNTGLDGKAILTAARLPLLHKAVMDACDGLDGQTDGLLSDPRLCHFDPKTLQCPPGSSNASACLTPEEVDVVTKFYAGPRDPATGEHLTVGDVQFGSELAWAGVFVPESTDRPIFSTMIAMGALQNLLFEQDPPKGYTLADLKFEKSSVALLKARHALFDATNPDLSKFQAAGGKLILWHGWADQHISPLTTVAYHEAILKQMGKDEAAKFQRLYLLPGVYHCGKGEGPSAVDFLTPMMDWVERAIPPEAVITQTPSGNGNNFGQPPSEARGPKPAEPNMPKVKQSRPVYPYPAVAKYQGAGDPNSAASYVKAEPLHVKPTPAWAGEDFLKPYAPSEK</sequence>
<keyword evidence="5" id="KW-0378">Hydrolase</keyword>
<gene>
    <name evidence="10" type="ORF">BWK72_08935</name>
</gene>
<evidence type="ECO:0000256" key="3">
    <source>
        <dbReference type="ARBA" id="ARBA00022723"/>
    </source>
</evidence>
<keyword evidence="2" id="KW-0719">Serine esterase</keyword>
<keyword evidence="4 9" id="KW-0732">Signal</keyword>
<feature type="region of interest" description="Disordered" evidence="8">
    <location>
        <begin position="494"/>
        <end position="530"/>
    </location>
</feature>
<accession>A0A1W9KVA6</accession>
<dbReference type="InterPro" id="IPR011118">
    <property type="entry name" value="Tannase/feruloyl_esterase"/>
</dbReference>
<dbReference type="AlphaFoldDB" id="A0A1W9KVA6"/>
<feature type="compositionally biased region" description="Polar residues" evidence="8">
    <location>
        <begin position="494"/>
        <end position="507"/>
    </location>
</feature>
<dbReference type="Proteomes" id="UP000192505">
    <property type="component" value="Unassembled WGS sequence"/>
</dbReference>
<comment type="similarity">
    <text evidence="1">Belongs to the tannase family.</text>
</comment>
<evidence type="ECO:0000256" key="9">
    <source>
        <dbReference type="SAM" id="SignalP"/>
    </source>
</evidence>
<dbReference type="PANTHER" id="PTHR33938:SF15">
    <property type="entry name" value="FERULOYL ESTERASE B-RELATED"/>
    <property type="match status" value="1"/>
</dbReference>
<dbReference type="SMR" id="A0A1W9KVA6"/>
<proteinExistence type="inferred from homology"/>
<evidence type="ECO:0000313" key="10">
    <source>
        <dbReference type="EMBL" id="OQW88390.1"/>
    </source>
</evidence>
<protein>
    <submittedName>
        <fullName evidence="10">Tannase</fullName>
    </submittedName>
</protein>
<name>A0A1W9KVA6_9BURK</name>
<keyword evidence="6" id="KW-0106">Calcium</keyword>
<dbReference type="SUPFAM" id="SSF53474">
    <property type="entry name" value="alpha/beta-Hydrolases"/>
    <property type="match status" value="1"/>
</dbReference>
<evidence type="ECO:0000256" key="7">
    <source>
        <dbReference type="ARBA" id="ARBA00023157"/>
    </source>
</evidence>
<comment type="caution">
    <text evidence="10">The sequence shown here is derived from an EMBL/GenBank/DDBJ whole genome shotgun (WGS) entry which is preliminary data.</text>
</comment>